<feature type="binding site" evidence="6">
    <location>
        <position position="107"/>
    </location>
    <ligand>
        <name>Zn(2+)</name>
        <dbReference type="ChEBI" id="CHEBI:29105"/>
        <note>catalytic</note>
    </ligand>
</feature>
<protein>
    <submittedName>
        <fullName evidence="9">Cytidine deaminase</fullName>
    </submittedName>
</protein>
<keyword evidence="10" id="KW-1185">Reference proteome</keyword>
<feature type="region of interest" description="Disordered" evidence="7">
    <location>
        <begin position="147"/>
        <end position="168"/>
    </location>
</feature>
<evidence type="ECO:0000256" key="6">
    <source>
        <dbReference type="PIRSR" id="PIRSR006019-2"/>
    </source>
</evidence>
<name>A0A5B8XY63_9DELT</name>
<evidence type="ECO:0000256" key="4">
    <source>
        <dbReference type="ARBA" id="ARBA00022833"/>
    </source>
</evidence>
<dbReference type="InterPro" id="IPR015517">
    <property type="entry name" value="dCMP_deaminase-rel"/>
</dbReference>
<reference evidence="9 10" key="1">
    <citation type="submission" date="2019-08" db="EMBL/GenBank/DDBJ databases">
        <authorList>
            <person name="Liang Q."/>
        </authorList>
    </citation>
    <scope>NUCLEOTIDE SEQUENCE [LARGE SCALE GENOMIC DNA]</scope>
    <source>
        <strain evidence="9 10">V1718</strain>
    </source>
</reference>
<feature type="binding site" evidence="6">
    <location>
        <position position="110"/>
    </location>
    <ligand>
        <name>Zn(2+)</name>
        <dbReference type="ChEBI" id="CHEBI:29105"/>
        <note>catalytic</note>
    </ligand>
</feature>
<feature type="compositionally biased region" description="Acidic residues" evidence="7">
    <location>
        <begin position="159"/>
        <end position="168"/>
    </location>
</feature>
<feature type="active site" description="Proton donor" evidence="5">
    <location>
        <position position="81"/>
    </location>
</feature>
<evidence type="ECO:0000256" key="2">
    <source>
        <dbReference type="ARBA" id="ARBA00022723"/>
    </source>
</evidence>
<comment type="cofactor">
    <cofactor evidence="6">
        <name>Zn(2+)</name>
        <dbReference type="ChEBI" id="CHEBI:29105"/>
    </cofactor>
</comment>
<dbReference type="RefSeq" id="WP_146963540.1">
    <property type="nucleotide sequence ID" value="NZ_CP042467.1"/>
</dbReference>
<evidence type="ECO:0000259" key="8">
    <source>
        <dbReference type="PROSITE" id="PS51747"/>
    </source>
</evidence>
<proteinExistence type="inferred from homology"/>
<feature type="compositionally biased region" description="Basic and acidic residues" evidence="7">
    <location>
        <begin position="147"/>
        <end position="158"/>
    </location>
</feature>
<dbReference type="PANTHER" id="PTHR11086:SF18">
    <property type="entry name" value="DEOXYCYTIDYLATE DEAMINASE"/>
    <property type="match status" value="1"/>
</dbReference>
<dbReference type="Pfam" id="PF00383">
    <property type="entry name" value="dCMP_cyt_deam_1"/>
    <property type="match status" value="1"/>
</dbReference>
<dbReference type="GO" id="GO:0006220">
    <property type="term" value="P:pyrimidine nucleotide metabolic process"/>
    <property type="evidence" value="ECO:0007669"/>
    <property type="project" value="InterPro"/>
</dbReference>
<dbReference type="InterPro" id="IPR016473">
    <property type="entry name" value="dCMP_deaminase"/>
</dbReference>
<dbReference type="InterPro" id="IPR016193">
    <property type="entry name" value="Cytidine_deaminase-like"/>
</dbReference>
<dbReference type="InterPro" id="IPR016192">
    <property type="entry name" value="APOBEC/CMP_deaminase_Zn-bd"/>
</dbReference>
<dbReference type="Gene3D" id="3.40.140.10">
    <property type="entry name" value="Cytidine Deaminase, domain 2"/>
    <property type="match status" value="1"/>
</dbReference>
<sequence>MQEKHIKIRVEQCLALAKASNCPRRKFGALLLDPLRNVILMDGYNGGPRGGGHLCGDEVCLRDTMGVPSGQRMEVGCHHAEMNVICNAAASGVPCKGAWLIVTGEPCILCAKLIHHAGISKVLVVEGGYMGENGVAYLRDHGVGVDTVEGPRDPRLGELVDDEPTTES</sequence>
<keyword evidence="2 6" id="KW-0479">Metal-binding</keyword>
<dbReference type="SUPFAM" id="SSF53927">
    <property type="entry name" value="Cytidine deaminase-like"/>
    <property type="match status" value="1"/>
</dbReference>
<dbReference type="PROSITE" id="PS51747">
    <property type="entry name" value="CYT_DCMP_DEAMINASES_2"/>
    <property type="match status" value="1"/>
</dbReference>
<dbReference type="KEGG" id="bbae:FRD01_23410"/>
<dbReference type="OrthoDB" id="9788517at2"/>
<evidence type="ECO:0000256" key="1">
    <source>
        <dbReference type="ARBA" id="ARBA00006576"/>
    </source>
</evidence>
<comment type="similarity">
    <text evidence="1">Belongs to the cytidine and deoxycytidylate deaminase family.</text>
</comment>
<dbReference type="GO" id="GO:0005737">
    <property type="term" value="C:cytoplasm"/>
    <property type="evidence" value="ECO:0007669"/>
    <property type="project" value="TreeGrafter"/>
</dbReference>
<dbReference type="GO" id="GO:0008270">
    <property type="term" value="F:zinc ion binding"/>
    <property type="evidence" value="ECO:0007669"/>
    <property type="project" value="InterPro"/>
</dbReference>
<dbReference type="GO" id="GO:0004132">
    <property type="term" value="F:dCMP deaminase activity"/>
    <property type="evidence" value="ECO:0007669"/>
    <property type="project" value="InterPro"/>
</dbReference>
<evidence type="ECO:0000256" key="7">
    <source>
        <dbReference type="SAM" id="MobiDB-lite"/>
    </source>
</evidence>
<organism evidence="9 10">
    <name type="scientific">Microvenator marinus</name>
    <dbReference type="NCBI Taxonomy" id="2600177"/>
    <lineage>
        <taxon>Bacteria</taxon>
        <taxon>Deltaproteobacteria</taxon>
        <taxon>Bradymonadales</taxon>
        <taxon>Microvenatoraceae</taxon>
        <taxon>Microvenator</taxon>
    </lineage>
</organism>
<dbReference type="AlphaFoldDB" id="A0A5B8XY63"/>
<feature type="binding site" evidence="6">
    <location>
        <position position="79"/>
    </location>
    <ligand>
        <name>Zn(2+)</name>
        <dbReference type="ChEBI" id="CHEBI:29105"/>
        <note>catalytic</note>
    </ligand>
</feature>
<dbReference type="PIRSF" id="PIRSF006019">
    <property type="entry name" value="dCMP_deaminase"/>
    <property type="match status" value="1"/>
</dbReference>
<evidence type="ECO:0000313" key="10">
    <source>
        <dbReference type="Proteomes" id="UP000321595"/>
    </source>
</evidence>
<dbReference type="PANTHER" id="PTHR11086">
    <property type="entry name" value="DEOXYCYTIDYLATE DEAMINASE-RELATED"/>
    <property type="match status" value="1"/>
</dbReference>
<evidence type="ECO:0000256" key="3">
    <source>
        <dbReference type="ARBA" id="ARBA00022801"/>
    </source>
</evidence>
<evidence type="ECO:0000256" key="5">
    <source>
        <dbReference type="PIRSR" id="PIRSR006019-1"/>
    </source>
</evidence>
<dbReference type="PROSITE" id="PS00903">
    <property type="entry name" value="CYT_DCMP_DEAMINASES_1"/>
    <property type="match status" value="1"/>
</dbReference>
<accession>A0A5B8XY63</accession>
<gene>
    <name evidence="9" type="ORF">FRD01_23410</name>
</gene>
<dbReference type="Proteomes" id="UP000321595">
    <property type="component" value="Chromosome"/>
</dbReference>
<dbReference type="InterPro" id="IPR002125">
    <property type="entry name" value="CMP_dCMP_dom"/>
</dbReference>
<dbReference type="EMBL" id="CP042467">
    <property type="protein sequence ID" value="QED30127.1"/>
    <property type="molecule type" value="Genomic_DNA"/>
</dbReference>
<keyword evidence="3" id="KW-0378">Hydrolase</keyword>
<evidence type="ECO:0000313" key="9">
    <source>
        <dbReference type="EMBL" id="QED30127.1"/>
    </source>
</evidence>
<keyword evidence="4 6" id="KW-0862">Zinc</keyword>
<feature type="domain" description="CMP/dCMP-type deaminase" evidence="8">
    <location>
        <begin position="4"/>
        <end position="137"/>
    </location>
</feature>